<comment type="caution">
    <text evidence="3">The sequence shown here is derived from an EMBL/GenBank/DDBJ whole genome shotgun (WGS) entry which is preliminary data.</text>
</comment>
<organism evidence="3 4">
    <name type="scientific">Madurella fahalii</name>
    <dbReference type="NCBI Taxonomy" id="1157608"/>
    <lineage>
        <taxon>Eukaryota</taxon>
        <taxon>Fungi</taxon>
        <taxon>Dikarya</taxon>
        <taxon>Ascomycota</taxon>
        <taxon>Pezizomycotina</taxon>
        <taxon>Sordariomycetes</taxon>
        <taxon>Sordariomycetidae</taxon>
        <taxon>Sordariales</taxon>
        <taxon>Sordariales incertae sedis</taxon>
        <taxon>Madurella</taxon>
    </lineage>
</organism>
<dbReference type="InterPro" id="IPR045871">
    <property type="entry name" value="AHP1-5/YPD1"/>
</dbReference>
<evidence type="ECO:0000256" key="1">
    <source>
        <dbReference type="PROSITE-ProRule" id="PRU00110"/>
    </source>
</evidence>
<feature type="domain" description="HPt" evidence="2">
    <location>
        <begin position="25"/>
        <end position="130"/>
    </location>
</feature>
<dbReference type="InterPro" id="IPR036641">
    <property type="entry name" value="HPT_dom_sf"/>
</dbReference>
<reference evidence="3 4" key="1">
    <citation type="submission" date="2024-09" db="EMBL/GenBank/DDBJ databases">
        <title>Itraconazole resistance in Madurella fahalii resulting from another homologue of gene encoding cytochrome P450 14-alpha sterol demethylase (CYP51).</title>
        <authorList>
            <person name="Yoshioka I."/>
            <person name="Fahal A.H."/>
            <person name="Kaneko S."/>
            <person name="Yaguchi T."/>
        </authorList>
    </citation>
    <scope>NUCLEOTIDE SEQUENCE [LARGE SCALE GENOMIC DNA]</scope>
    <source>
        <strain evidence="3 4">IFM 68171</strain>
    </source>
</reference>
<dbReference type="RefSeq" id="XP_070914688.1">
    <property type="nucleotide sequence ID" value="XM_071058587.1"/>
</dbReference>
<dbReference type="CDD" id="cd00088">
    <property type="entry name" value="HPT"/>
    <property type="match status" value="1"/>
</dbReference>
<dbReference type="GeneID" id="98173910"/>
<feature type="modified residue" description="Phosphohistidine" evidence="1">
    <location>
        <position position="64"/>
    </location>
</feature>
<evidence type="ECO:0000313" key="3">
    <source>
        <dbReference type="EMBL" id="GAB1312956.1"/>
    </source>
</evidence>
<proteinExistence type="predicted"/>
<dbReference type="EMBL" id="BAAFSV010000002">
    <property type="protein sequence ID" value="GAB1312956.1"/>
    <property type="molecule type" value="Genomic_DNA"/>
</dbReference>
<evidence type="ECO:0000259" key="2">
    <source>
        <dbReference type="PROSITE" id="PS50894"/>
    </source>
</evidence>
<protein>
    <submittedName>
        <fullName evidence="3">Phosphorelay intermediate protein</fullName>
    </submittedName>
</protein>
<dbReference type="SUPFAM" id="SSF47226">
    <property type="entry name" value="Histidine-containing phosphotransfer domain, HPT domain"/>
    <property type="match status" value="1"/>
</dbReference>
<sequence length="135" mass="15053">MVNFGDHVDQTVFNQILEMDDDEQTRDFSMPLVDGFFEQAISTFHQMDQALDARNLKELSALGHFLKGSSATLGFNKIRDSCQLIQQYGTGCQLDGTHEANQEVCLKQITDAIAVAKADVAELQTLMSKFFKSQA</sequence>
<dbReference type="Gene3D" id="1.20.120.160">
    <property type="entry name" value="HPT domain"/>
    <property type="match status" value="1"/>
</dbReference>
<dbReference type="InterPro" id="IPR008207">
    <property type="entry name" value="Sig_transdc_His_kin_Hpt_dom"/>
</dbReference>
<evidence type="ECO:0000313" key="4">
    <source>
        <dbReference type="Proteomes" id="UP001628179"/>
    </source>
</evidence>
<accession>A0ABQ0G5D6</accession>
<dbReference type="Proteomes" id="UP001628179">
    <property type="component" value="Unassembled WGS sequence"/>
</dbReference>
<dbReference type="PROSITE" id="PS50894">
    <property type="entry name" value="HPT"/>
    <property type="match status" value="1"/>
</dbReference>
<dbReference type="PANTHER" id="PTHR28242">
    <property type="entry name" value="PHOSPHORELAY INTERMEDIATE PROTEIN YPD1"/>
    <property type="match status" value="1"/>
</dbReference>
<dbReference type="Pfam" id="PF01627">
    <property type="entry name" value="Hpt"/>
    <property type="match status" value="1"/>
</dbReference>
<name>A0ABQ0G5D6_9PEZI</name>
<keyword evidence="4" id="KW-1185">Reference proteome</keyword>
<dbReference type="PANTHER" id="PTHR28242:SF52">
    <property type="entry name" value="PHOSPHORELAY INTERMEDIATE PROTEIN YPD1"/>
    <property type="match status" value="1"/>
</dbReference>
<gene>
    <name evidence="3" type="primary">YPD1</name>
    <name evidence="3" type="ORF">MFIFM68171_03166</name>
</gene>
<keyword evidence="1" id="KW-0597">Phosphoprotein</keyword>